<proteinExistence type="predicted"/>
<dbReference type="EMBL" id="KL367474">
    <property type="protein sequence ID" value="KFD73281.1"/>
    <property type="molecule type" value="Genomic_DNA"/>
</dbReference>
<name>A0A085M1H1_9BILA</name>
<accession>A0A085M1H1</accession>
<reference evidence="1 3" key="1">
    <citation type="journal article" date="2014" name="Nat. Genet.">
        <title>Genome and transcriptome of the porcine whipworm Trichuris suis.</title>
        <authorList>
            <person name="Jex A.R."/>
            <person name="Nejsum P."/>
            <person name="Schwarz E.M."/>
            <person name="Hu L."/>
            <person name="Young N.D."/>
            <person name="Hall R.S."/>
            <person name="Korhonen P.K."/>
            <person name="Liao S."/>
            <person name="Thamsborg S."/>
            <person name="Xia J."/>
            <person name="Xu P."/>
            <person name="Wang S."/>
            <person name="Scheerlinck J.P."/>
            <person name="Hofmann A."/>
            <person name="Sternberg P.W."/>
            <person name="Wang J."/>
            <person name="Gasser R.B."/>
        </authorList>
    </citation>
    <scope>NUCLEOTIDE SEQUENCE [LARGE SCALE GENOMIC DNA]</scope>
    <source>
        <strain evidence="2">DCEP-RM93F</strain>
        <strain evidence="1">DCEP-RM93M</strain>
    </source>
</reference>
<gene>
    <name evidence="1" type="ORF">M513_08108</name>
    <name evidence="2" type="ORF">M514_08108</name>
</gene>
<organism evidence="1 3">
    <name type="scientific">Trichuris suis</name>
    <name type="common">pig whipworm</name>
    <dbReference type="NCBI Taxonomy" id="68888"/>
    <lineage>
        <taxon>Eukaryota</taxon>
        <taxon>Metazoa</taxon>
        <taxon>Ecdysozoa</taxon>
        <taxon>Nematoda</taxon>
        <taxon>Enoplea</taxon>
        <taxon>Dorylaimia</taxon>
        <taxon>Trichinellida</taxon>
        <taxon>Trichuridae</taxon>
        <taxon>Trichuris</taxon>
    </lineage>
</organism>
<dbReference type="Proteomes" id="UP000030764">
    <property type="component" value="Unassembled WGS sequence"/>
</dbReference>
<sequence length="70" mass="8452">WRQQITCRPFNLCWSINWRLSPSHGGRNYVLRKLQIIRQFGLARAFAYTQVDRPNQPVSKRRRLQVLEKV</sequence>
<evidence type="ECO:0000313" key="2">
    <source>
        <dbReference type="EMBL" id="KFD73281.1"/>
    </source>
</evidence>
<evidence type="ECO:0000313" key="3">
    <source>
        <dbReference type="Proteomes" id="UP000030764"/>
    </source>
</evidence>
<feature type="non-terminal residue" evidence="1">
    <location>
        <position position="1"/>
    </location>
</feature>
<keyword evidence="3" id="KW-1185">Reference proteome</keyword>
<dbReference type="EMBL" id="KL363244">
    <property type="protein sequence ID" value="KFD51067.1"/>
    <property type="molecule type" value="Genomic_DNA"/>
</dbReference>
<protein>
    <submittedName>
        <fullName evidence="1">Uncharacterized protein</fullName>
    </submittedName>
</protein>
<dbReference type="Proteomes" id="UP000030758">
    <property type="component" value="Unassembled WGS sequence"/>
</dbReference>
<evidence type="ECO:0000313" key="1">
    <source>
        <dbReference type="EMBL" id="KFD51067.1"/>
    </source>
</evidence>
<feature type="non-terminal residue" evidence="1">
    <location>
        <position position="70"/>
    </location>
</feature>
<dbReference type="AlphaFoldDB" id="A0A085M1H1"/>